<dbReference type="Proteomes" id="UP000240739">
    <property type="component" value="Unassembled WGS sequence"/>
</dbReference>
<dbReference type="AlphaFoldDB" id="A0A2T4UN04"/>
<keyword evidence="2" id="KW-1185">Reference proteome</keyword>
<organism evidence="1 2">
    <name type="scientific">Paraconexibacter algicola</name>
    <dbReference type="NCBI Taxonomy" id="2133960"/>
    <lineage>
        <taxon>Bacteria</taxon>
        <taxon>Bacillati</taxon>
        <taxon>Actinomycetota</taxon>
        <taxon>Thermoleophilia</taxon>
        <taxon>Solirubrobacterales</taxon>
        <taxon>Paraconexibacteraceae</taxon>
        <taxon>Paraconexibacter</taxon>
    </lineage>
</organism>
<dbReference type="InterPro" id="IPR011330">
    <property type="entry name" value="Glyco_hydro/deAcase_b/a-brl"/>
</dbReference>
<gene>
    <name evidence="1" type="ORF">C7Y72_13730</name>
</gene>
<dbReference type="SUPFAM" id="SSF88713">
    <property type="entry name" value="Glycoside hydrolase/deacetylase"/>
    <property type="match status" value="1"/>
</dbReference>
<dbReference type="Gene3D" id="3.20.20.370">
    <property type="entry name" value="Glycoside hydrolase/deacetylase"/>
    <property type="match status" value="1"/>
</dbReference>
<dbReference type="GO" id="GO:0005975">
    <property type="term" value="P:carbohydrate metabolic process"/>
    <property type="evidence" value="ECO:0007669"/>
    <property type="project" value="InterPro"/>
</dbReference>
<evidence type="ECO:0000313" key="2">
    <source>
        <dbReference type="Proteomes" id="UP000240739"/>
    </source>
</evidence>
<evidence type="ECO:0000313" key="1">
    <source>
        <dbReference type="EMBL" id="PTL60622.1"/>
    </source>
</evidence>
<dbReference type="Pfam" id="PF10096">
    <property type="entry name" value="DUF2334"/>
    <property type="match status" value="1"/>
</dbReference>
<dbReference type="OrthoDB" id="5242819at2"/>
<evidence type="ECO:0008006" key="3">
    <source>
        <dbReference type="Google" id="ProtNLM"/>
    </source>
</evidence>
<sequence length="244" mass="26969">MARVTRPLRLAVALHDVEPATYERCALIRDWLDDHGVDRVTLLVIPAPDLHPFHDRRPEMVDWLADRRRFGDAIAQHGFQHRQTQPGAPGRQLLAGWQGGRAAEFVGLDEAETRRAVRAGRRVLRLAGVEPRGFVAPAYAYTNELRTTLATHFEWWASLSHVVHDGGRRATLNPALCLGTTSVTKRLLSPLVVRAGAGIAGDVLRLDLHPADLDHPRHIGAVEAVLRGARRRVAVTYDELACGA</sequence>
<proteinExistence type="predicted"/>
<dbReference type="EMBL" id="PYYB01000001">
    <property type="protein sequence ID" value="PTL60622.1"/>
    <property type="molecule type" value="Genomic_DNA"/>
</dbReference>
<reference evidence="1 2" key="1">
    <citation type="submission" date="2018-03" db="EMBL/GenBank/DDBJ databases">
        <title>Aquarubrobacter algicola gen. nov., sp. nov., a novel actinobacterium isolated from shallow eutrophic lake during the end of cyanobacterial harmful algal blooms.</title>
        <authorList>
            <person name="Chun S.J."/>
        </authorList>
    </citation>
    <scope>NUCLEOTIDE SEQUENCE [LARGE SCALE GENOMIC DNA]</scope>
    <source>
        <strain evidence="1 2">Seoho-28</strain>
    </source>
</reference>
<comment type="caution">
    <text evidence="1">The sequence shown here is derived from an EMBL/GenBank/DDBJ whole genome shotgun (WGS) entry which is preliminary data.</text>
</comment>
<protein>
    <recommendedName>
        <fullName evidence="3">DUF2334 domain-containing protein</fullName>
    </recommendedName>
</protein>
<name>A0A2T4UN04_9ACTN</name>
<accession>A0A2T4UN04</accession>
<dbReference type="InterPro" id="IPR018763">
    <property type="entry name" value="DUF2334"/>
</dbReference>
<dbReference type="RefSeq" id="WP_107569429.1">
    <property type="nucleotide sequence ID" value="NZ_PYYB01000001.1"/>
</dbReference>